<gene>
    <name evidence="2" type="ORF">NP493_1029g02041</name>
</gene>
<protein>
    <submittedName>
        <fullName evidence="2">Uncharacterized protein</fullName>
    </submittedName>
</protein>
<accession>A0AAD9KJL7</accession>
<reference evidence="2" key="1">
    <citation type="journal article" date="2023" name="Mol. Biol. Evol.">
        <title>Third-Generation Sequencing Reveals the Adaptive Role of the Epigenome in Three Deep-Sea Polychaetes.</title>
        <authorList>
            <person name="Perez M."/>
            <person name="Aroh O."/>
            <person name="Sun Y."/>
            <person name="Lan Y."/>
            <person name="Juniper S.K."/>
            <person name="Young C.R."/>
            <person name="Angers B."/>
            <person name="Qian P.Y."/>
        </authorList>
    </citation>
    <scope>NUCLEOTIDE SEQUENCE</scope>
    <source>
        <strain evidence="2">R07B-5</strain>
    </source>
</reference>
<dbReference type="Proteomes" id="UP001209878">
    <property type="component" value="Unassembled WGS sequence"/>
</dbReference>
<feature type="region of interest" description="Disordered" evidence="1">
    <location>
        <begin position="295"/>
        <end position="316"/>
    </location>
</feature>
<evidence type="ECO:0000313" key="3">
    <source>
        <dbReference type="Proteomes" id="UP001209878"/>
    </source>
</evidence>
<proteinExistence type="predicted"/>
<dbReference type="AlphaFoldDB" id="A0AAD9KJL7"/>
<name>A0AAD9KJL7_RIDPI</name>
<evidence type="ECO:0000256" key="1">
    <source>
        <dbReference type="SAM" id="MobiDB-lite"/>
    </source>
</evidence>
<evidence type="ECO:0000313" key="2">
    <source>
        <dbReference type="EMBL" id="KAK2171748.1"/>
    </source>
</evidence>
<feature type="region of interest" description="Disordered" evidence="1">
    <location>
        <begin position="1"/>
        <end position="23"/>
    </location>
</feature>
<keyword evidence="3" id="KW-1185">Reference proteome</keyword>
<organism evidence="2 3">
    <name type="scientific">Ridgeia piscesae</name>
    <name type="common">Tubeworm</name>
    <dbReference type="NCBI Taxonomy" id="27915"/>
    <lineage>
        <taxon>Eukaryota</taxon>
        <taxon>Metazoa</taxon>
        <taxon>Spiralia</taxon>
        <taxon>Lophotrochozoa</taxon>
        <taxon>Annelida</taxon>
        <taxon>Polychaeta</taxon>
        <taxon>Sedentaria</taxon>
        <taxon>Canalipalpata</taxon>
        <taxon>Sabellida</taxon>
        <taxon>Siboglinidae</taxon>
        <taxon>Ridgeia</taxon>
    </lineage>
</organism>
<feature type="compositionally biased region" description="Polar residues" evidence="1">
    <location>
        <begin position="298"/>
        <end position="309"/>
    </location>
</feature>
<sequence length="470" mass="51955">MGDRGIGVGAETPSPPPEESDKSILAAKELCEKGMSRDDVDQRGCLNRRFSDRDINLYAGSGKPAAQTEVIQNTDSPGNDRQHLDISLGKCVVSEEKEAPTVTENCTDVPHQPRNSTTRNKLKDTIVEYDPVNDSVGYSSNKETTDLKGHLCYNDSNRNKIKSERGDQNKNQLASSENISCTELLVSEKCMPMFKDKTVTSKQQMKSPAMAGIGKSAVFNKVRNFEKTFTTGCATVAKTSMSSSVEKVTDKEDVITKTTTNVLEKNIQEVPERGEASPPENFSIALTLTSPDSEKSLAFSTAMSSPDSENNSEREHTMNTNAEVMERVQQTKDLARQRFLRLHRASHDNLLDEFSDTDSESIASVSMLDDEQVESLMQETSEYVDFLTKLDATNPLLVRRMSLPGKLNYLTNYVSAIAVDMTEVVKSHQYQANSGSEVRNTGEIMNLSNQEQENCCTTEECSEVGTGRNN</sequence>
<dbReference type="EMBL" id="JAODUO010001029">
    <property type="protein sequence ID" value="KAK2171748.1"/>
    <property type="molecule type" value="Genomic_DNA"/>
</dbReference>
<comment type="caution">
    <text evidence="2">The sequence shown here is derived from an EMBL/GenBank/DDBJ whole genome shotgun (WGS) entry which is preliminary data.</text>
</comment>